<reference evidence="18" key="1">
    <citation type="journal article" date="2011" name="Environ. Microbiol.">
        <title>Time-series analyses of Monterey Bay coastal microbial picoplankton using a 'genome proxy' microarray.</title>
        <authorList>
            <person name="Rich V.I."/>
            <person name="Pham V.D."/>
            <person name="Eppley J."/>
            <person name="Shi Y."/>
            <person name="DeLong E.F."/>
        </authorList>
    </citation>
    <scope>NUCLEOTIDE SEQUENCE</scope>
</reference>
<feature type="active site" description="Acyl-ester intermediate" evidence="13">
    <location>
        <position position="55"/>
    </location>
</feature>
<dbReference type="InterPro" id="IPR001967">
    <property type="entry name" value="Peptidase_S11_N"/>
</dbReference>
<evidence type="ECO:0000259" key="17">
    <source>
        <dbReference type="SMART" id="SM00936"/>
    </source>
</evidence>
<dbReference type="GO" id="GO:0009252">
    <property type="term" value="P:peptidoglycan biosynthetic process"/>
    <property type="evidence" value="ECO:0007669"/>
    <property type="project" value="UniProtKB-UniPathway"/>
</dbReference>
<keyword evidence="10" id="KW-0573">Peptidoglycan synthesis</keyword>
<feature type="active site" evidence="13">
    <location>
        <position position="115"/>
    </location>
</feature>
<protein>
    <recommendedName>
        <fullName evidence="4">serine-type D-Ala-D-Ala carboxypeptidase</fullName>
        <ecNumber evidence="4">3.4.16.4</ecNumber>
    </recommendedName>
</protein>
<feature type="domain" description="Peptidase S11 D-Ala-D-Ala carboxypeptidase A C-terminal" evidence="17">
    <location>
        <begin position="269"/>
        <end position="360"/>
    </location>
</feature>
<dbReference type="GO" id="GO:0008360">
    <property type="term" value="P:regulation of cell shape"/>
    <property type="evidence" value="ECO:0007669"/>
    <property type="project" value="UniProtKB-KW"/>
</dbReference>
<proteinExistence type="inferred from homology"/>
<evidence type="ECO:0000256" key="15">
    <source>
        <dbReference type="RuleBase" id="RU004016"/>
    </source>
</evidence>
<dbReference type="EMBL" id="GU474871">
    <property type="protein sequence ID" value="ADI17682.1"/>
    <property type="molecule type" value="Genomic_DNA"/>
</dbReference>
<dbReference type="PRINTS" id="PR00725">
    <property type="entry name" value="DADACBPTASE1"/>
</dbReference>
<feature type="chain" id="PRO_5003143146" description="serine-type D-Ala-D-Ala carboxypeptidase" evidence="16">
    <location>
        <begin position="19"/>
        <end position="380"/>
    </location>
</feature>
<feature type="binding site" evidence="14">
    <location>
        <position position="220"/>
    </location>
    <ligand>
        <name>substrate</name>
    </ligand>
</feature>
<dbReference type="PANTHER" id="PTHR21581:SF6">
    <property type="entry name" value="TRAFFICKING PROTEIN PARTICLE COMPLEX SUBUNIT 12"/>
    <property type="match status" value="1"/>
</dbReference>
<dbReference type="GO" id="GO:0071555">
    <property type="term" value="P:cell wall organization"/>
    <property type="evidence" value="ECO:0007669"/>
    <property type="project" value="UniProtKB-KW"/>
</dbReference>
<dbReference type="EC" id="3.4.16.4" evidence="4"/>
<dbReference type="InterPro" id="IPR037167">
    <property type="entry name" value="Peptidase_S11_C_sf"/>
</dbReference>
<dbReference type="GO" id="GO:0009002">
    <property type="term" value="F:serine-type D-Ala-D-Ala carboxypeptidase activity"/>
    <property type="evidence" value="ECO:0007669"/>
    <property type="project" value="UniProtKB-EC"/>
</dbReference>
<name>E0XTE1_9GAMM</name>
<sequence length="380" mass="42458">MNKIKFIFLTFLSINLSAAIPNPPDLGVGSYILYEPNTKKVLASFNADAPVEPASLTKLMTSYVVADYIKEDFIDLTDTPKISINAWKTPGSRMFIRESTKVPVSELIKGMIIQSGNDASVALAEHVAGSEENFSYLMNEYARELGMENTSFNNASGLPDPLNVTSANDLAVLTGELIKNFPDHYRHYSQKSFTYAGIAQKNRNQLLWRDNTSITFDGVKTGYTESAGYCLVGSAVKDGMRLVAVVLGSEDDKRFNDVSNLMVYGFRYFKTEKLFEKNEPLKSVQVIAGKKDNVNVGISEDVVLTLQRDQRDSLRYEVTADTTVLAPVNSMDKAGTVRVFDGDNNIVYESDLIYLESVEELGFFRRLIAIIWNWIKSLFN</sequence>
<dbReference type="Pfam" id="PF00768">
    <property type="entry name" value="Peptidase_S11"/>
    <property type="match status" value="1"/>
</dbReference>
<keyword evidence="7 16" id="KW-0732">Signal</keyword>
<dbReference type="Pfam" id="PF07943">
    <property type="entry name" value="PBP5_C"/>
    <property type="match status" value="1"/>
</dbReference>
<dbReference type="Gene3D" id="3.40.710.10">
    <property type="entry name" value="DD-peptidase/beta-lactamase superfamily"/>
    <property type="match status" value="1"/>
</dbReference>
<evidence type="ECO:0000256" key="14">
    <source>
        <dbReference type="PIRSR" id="PIRSR618044-2"/>
    </source>
</evidence>
<comment type="catalytic activity">
    <reaction evidence="12">
        <text>Preferential cleavage: (Ac)2-L-Lys-D-Ala-|-D-Ala. Also transpeptidation of peptidyl-alanyl moieties that are N-acyl substituents of D-alanine.</text>
        <dbReference type="EC" id="3.4.16.4"/>
    </reaction>
</comment>
<evidence type="ECO:0000256" key="5">
    <source>
        <dbReference type="ARBA" id="ARBA00022645"/>
    </source>
</evidence>
<evidence type="ECO:0000256" key="6">
    <source>
        <dbReference type="ARBA" id="ARBA00022670"/>
    </source>
</evidence>
<keyword evidence="6" id="KW-0645">Protease</keyword>
<evidence type="ECO:0000256" key="13">
    <source>
        <dbReference type="PIRSR" id="PIRSR618044-1"/>
    </source>
</evidence>
<dbReference type="InterPro" id="IPR012338">
    <property type="entry name" value="Beta-lactam/transpept-like"/>
</dbReference>
<dbReference type="UniPathway" id="UPA00219"/>
<dbReference type="AlphaFoldDB" id="E0XTE1"/>
<evidence type="ECO:0000256" key="11">
    <source>
        <dbReference type="ARBA" id="ARBA00023316"/>
    </source>
</evidence>
<keyword evidence="8" id="KW-0378">Hydrolase</keyword>
<evidence type="ECO:0000256" key="4">
    <source>
        <dbReference type="ARBA" id="ARBA00012448"/>
    </source>
</evidence>
<dbReference type="SUPFAM" id="SSF56601">
    <property type="entry name" value="beta-lactamase/transpeptidase-like"/>
    <property type="match status" value="1"/>
</dbReference>
<evidence type="ECO:0000256" key="10">
    <source>
        <dbReference type="ARBA" id="ARBA00022984"/>
    </source>
</evidence>
<dbReference type="InterPro" id="IPR012907">
    <property type="entry name" value="Peptidase_S11_C"/>
</dbReference>
<comment type="function">
    <text evidence="1">Removes C-terminal D-alanyl residues from sugar-peptide cell wall precursors.</text>
</comment>
<comment type="similarity">
    <text evidence="3 15">Belongs to the peptidase S11 family.</text>
</comment>
<evidence type="ECO:0000256" key="8">
    <source>
        <dbReference type="ARBA" id="ARBA00022801"/>
    </source>
</evidence>
<dbReference type="InterPro" id="IPR018044">
    <property type="entry name" value="Peptidase_S11"/>
</dbReference>
<dbReference type="GO" id="GO:0006508">
    <property type="term" value="P:proteolysis"/>
    <property type="evidence" value="ECO:0007669"/>
    <property type="project" value="UniProtKB-KW"/>
</dbReference>
<evidence type="ECO:0000313" key="18">
    <source>
        <dbReference type="EMBL" id="ADI17682.1"/>
    </source>
</evidence>
<keyword evidence="5 18" id="KW-0121">Carboxypeptidase</keyword>
<dbReference type="PANTHER" id="PTHR21581">
    <property type="entry name" value="D-ALANYL-D-ALANINE CARBOXYPEPTIDASE"/>
    <property type="match status" value="1"/>
</dbReference>
<keyword evidence="11" id="KW-0961">Cell wall biogenesis/degradation</keyword>
<evidence type="ECO:0000256" key="16">
    <source>
        <dbReference type="SAM" id="SignalP"/>
    </source>
</evidence>
<keyword evidence="9" id="KW-0133">Cell shape</keyword>
<dbReference type="SUPFAM" id="SSF69189">
    <property type="entry name" value="Penicillin-binding protein associated domain"/>
    <property type="match status" value="1"/>
</dbReference>
<dbReference type="InterPro" id="IPR015956">
    <property type="entry name" value="Peniciliin-bd_prot_C_sf"/>
</dbReference>
<feature type="signal peptide" evidence="16">
    <location>
        <begin position="1"/>
        <end position="18"/>
    </location>
</feature>
<comment type="pathway">
    <text evidence="2">Cell wall biogenesis; peptidoglycan biosynthesis.</text>
</comment>
<evidence type="ECO:0000256" key="9">
    <source>
        <dbReference type="ARBA" id="ARBA00022960"/>
    </source>
</evidence>
<evidence type="ECO:0000256" key="12">
    <source>
        <dbReference type="ARBA" id="ARBA00034000"/>
    </source>
</evidence>
<feature type="active site" description="Proton acceptor" evidence="13">
    <location>
        <position position="58"/>
    </location>
</feature>
<evidence type="ECO:0000256" key="2">
    <source>
        <dbReference type="ARBA" id="ARBA00004752"/>
    </source>
</evidence>
<evidence type="ECO:0000256" key="3">
    <source>
        <dbReference type="ARBA" id="ARBA00007164"/>
    </source>
</evidence>
<dbReference type="Gene3D" id="2.60.410.10">
    <property type="entry name" value="D-Ala-D-Ala carboxypeptidase, C-terminal domain"/>
    <property type="match status" value="1"/>
</dbReference>
<accession>E0XTE1</accession>
<organism evidence="18">
    <name type="scientific">uncultured gamma proteobacterium HF0130_23I23</name>
    <dbReference type="NCBI Taxonomy" id="710984"/>
    <lineage>
        <taxon>Bacteria</taxon>
        <taxon>Pseudomonadati</taxon>
        <taxon>Pseudomonadota</taxon>
        <taxon>Gammaproteobacteria</taxon>
        <taxon>environmental samples</taxon>
    </lineage>
</organism>
<evidence type="ECO:0000256" key="7">
    <source>
        <dbReference type="ARBA" id="ARBA00022729"/>
    </source>
</evidence>
<dbReference type="SMART" id="SM00936">
    <property type="entry name" value="PBP5_C"/>
    <property type="match status" value="1"/>
</dbReference>
<evidence type="ECO:0000256" key="1">
    <source>
        <dbReference type="ARBA" id="ARBA00003217"/>
    </source>
</evidence>